<dbReference type="Pfam" id="PF00456">
    <property type="entry name" value="Transketolase_N"/>
    <property type="match status" value="1"/>
</dbReference>
<dbReference type="PANTHER" id="PTHR47514">
    <property type="entry name" value="TRANSKETOLASE N-TERMINAL SECTION-RELATED"/>
    <property type="match status" value="1"/>
</dbReference>
<accession>A0ABU4JNY9</accession>
<dbReference type="RefSeq" id="WP_318796382.1">
    <property type="nucleotide sequence ID" value="NZ_JARUJP010000001.1"/>
</dbReference>
<evidence type="ECO:0000259" key="1">
    <source>
        <dbReference type="Pfam" id="PF00456"/>
    </source>
</evidence>
<gene>
    <name evidence="2" type="ORF">P8V03_00795</name>
</gene>
<dbReference type="InterPro" id="IPR029061">
    <property type="entry name" value="THDP-binding"/>
</dbReference>
<dbReference type="CDD" id="cd02012">
    <property type="entry name" value="TPP_TK"/>
    <property type="match status" value="1"/>
</dbReference>
<evidence type="ECO:0000313" key="3">
    <source>
        <dbReference type="Proteomes" id="UP001281656"/>
    </source>
</evidence>
<organism evidence="2 3">
    <name type="scientific">Clostridium tanneri</name>
    <dbReference type="NCBI Taxonomy" id="3037988"/>
    <lineage>
        <taxon>Bacteria</taxon>
        <taxon>Bacillati</taxon>
        <taxon>Bacillota</taxon>
        <taxon>Clostridia</taxon>
        <taxon>Eubacteriales</taxon>
        <taxon>Clostridiaceae</taxon>
        <taxon>Clostridium</taxon>
    </lineage>
</organism>
<evidence type="ECO:0000313" key="2">
    <source>
        <dbReference type="EMBL" id="MDW8799688.1"/>
    </source>
</evidence>
<dbReference type="SUPFAM" id="SSF52518">
    <property type="entry name" value="Thiamin diphosphate-binding fold (THDP-binding)"/>
    <property type="match status" value="1"/>
</dbReference>
<reference evidence="2 3" key="1">
    <citation type="submission" date="2023-04" db="EMBL/GenBank/DDBJ databases">
        <title>Clostridium tannerae sp. nov., isolated from the fecal material of an alpaca.</title>
        <authorList>
            <person name="Miller S."/>
            <person name="Hendry M."/>
            <person name="King J."/>
            <person name="Sankaranarayanan K."/>
            <person name="Lawson P.A."/>
        </authorList>
    </citation>
    <scope>NUCLEOTIDE SEQUENCE [LARGE SCALE GENOMIC DNA]</scope>
    <source>
        <strain evidence="2 3">A1-XYC3</strain>
    </source>
</reference>
<dbReference type="EMBL" id="JARUJP010000001">
    <property type="protein sequence ID" value="MDW8799688.1"/>
    <property type="molecule type" value="Genomic_DNA"/>
</dbReference>
<protein>
    <submittedName>
        <fullName evidence="2">Transketolase</fullName>
    </submittedName>
</protein>
<keyword evidence="3" id="KW-1185">Reference proteome</keyword>
<dbReference type="Proteomes" id="UP001281656">
    <property type="component" value="Unassembled WGS sequence"/>
</dbReference>
<name>A0ABU4JNY9_9CLOT</name>
<dbReference type="PANTHER" id="PTHR47514:SF2">
    <property type="entry name" value="TRANSKETOLASE"/>
    <property type="match status" value="1"/>
</dbReference>
<feature type="domain" description="Transketolase N-terminal" evidence="1">
    <location>
        <begin position="14"/>
        <end position="255"/>
    </location>
</feature>
<proteinExistence type="predicted"/>
<dbReference type="Gene3D" id="3.40.50.970">
    <property type="match status" value="1"/>
</dbReference>
<comment type="caution">
    <text evidence="2">The sequence shown here is derived from an EMBL/GenBank/DDBJ whole genome shotgun (WGS) entry which is preliminary data.</text>
</comment>
<dbReference type="InterPro" id="IPR005474">
    <property type="entry name" value="Transketolase_N"/>
</dbReference>
<sequence>MNQIEINELVNISKKIRKDVVRMSYKACSSHLGSALSMIDILIVLYFKILNITPENYKNRDRDKFILSKGHASSGLYAVLAQAGFIDRKILDTYYEDGSHLIGHPKKDSLPGIEVSTGSLGHGLPLGCGLALSDKNDRKLCKTVVLMGDGECNEGSVWESAMFAASRNLNDLIVIVDNNRLQGLGTVDKITGLYPLAEKWRAFNWSVEEIDGHNFEEIYKSLKQAYESKDKPTVIIAHTIKGKGVSFMEDKLEWHYKSPNKEQYELAIKELM</sequence>